<evidence type="ECO:0000313" key="10">
    <source>
        <dbReference type="EMBL" id="MBB5320784.1"/>
    </source>
</evidence>
<evidence type="ECO:0000256" key="2">
    <source>
        <dbReference type="ARBA" id="ARBA00004651"/>
    </source>
</evidence>
<evidence type="ECO:0000313" key="11">
    <source>
        <dbReference type="Proteomes" id="UP000591735"/>
    </source>
</evidence>
<dbReference type="InterPro" id="IPR005467">
    <property type="entry name" value="His_kinase_dom"/>
</dbReference>
<dbReference type="AlphaFoldDB" id="A0A840U4Y0"/>
<evidence type="ECO:0000256" key="7">
    <source>
        <dbReference type="SAM" id="Coils"/>
    </source>
</evidence>
<feature type="domain" description="Histidine kinase" evidence="9">
    <location>
        <begin position="403"/>
        <end position="633"/>
    </location>
</feature>
<dbReference type="Gene3D" id="3.30.565.10">
    <property type="entry name" value="Histidine kinase-like ATPase, C-terminal domain"/>
    <property type="match status" value="1"/>
</dbReference>
<accession>A0A840U4Y0</accession>
<dbReference type="Gene3D" id="3.30.450.20">
    <property type="entry name" value="PAS domain"/>
    <property type="match status" value="2"/>
</dbReference>
<keyword evidence="4" id="KW-1003">Cell membrane</keyword>
<evidence type="ECO:0000256" key="6">
    <source>
        <dbReference type="ARBA" id="ARBA00022989"/>
    </source>
</evidence>
<dbReference type="GO" id="GO:0005886">
    <property type="term" value="C:plasma membrane"/>
    <property type="evidence" value="ECO:0007669"/>
    <property type="project" value="UniProtKB-SubCell"/>
</dbReference>
<evidence type="ECO:0000256" key="4">
    <source>
        <dbReference type="ARBA" id="ARBA00022475"/>
    </source>
</evidence>
<comment type="catalytic activity">
    <reaction evidence="1">
        <text>ATP + protein L-histidine = ADP + protein N-phospho-L-histidine.</text>
        <dbReference type="EC" id="2.7.13.3"/>
    </reaction>
</comment>
<evidence type="ECO:0000256" key="8">
    <source>
        <dbReference type="SAM" id="Phobius"/>
    </source>
</evidence>
<keyword evidence="6 8" id="KW-1133">Transmembrane helix</keyword>
<dbReference type="PANTHER" id="PTHR43065:SF42">
    <property type="entry name" value="TWO-COMPONENT SENSOR PPRA"/>
    <property type="match status" value="1"/>
</dbReference>
<keyword evidence="10" id="KW-0418">Kinase</keyword>
<comment type="subcellular location">
    <subcellularLocation>
        <location evidence="2">Cell membrane</location>
        <topology evidence="2">Multi-pass membrane protein</topology>
    </subcellularLocation>
</comment>
<protein>
    <recommendedName>
        <fullName evidence="3">histidine kinase</fullName>
        <ecNumber evidence="3">2.7.13.3</ecNumber>
    </recommendedName>
</protein>
<dbReference type="InterPro" id="IPR029151">
    <property type="entry name" value="Sensor-like_sf"/>
</dbReference>
<name>A0A840U4Y0_9GAMM</name>
<dbReference type="CDD" id="cd00075">
    <property type="entry name" value="HATPase"/>
    <property type="match status" value="1"/>
</dbReference>
<dbReference type="Proteomes" id="UP000591735">
    <property type="component" value="Unassembled WGS sequence"/>
</dbReference>
<dbReference type="InterPro" id="IPR048760">
    <property type="entry name" value="VP0354-like_sensor_dom"/>
</dbReference>
<dbReference type="RefSeq" id="WP_183700947.1">
    <property type="nucleotide sequence ID" value="NZ_JACHFE010000003.1"/>
</dbReference>
<comment type="caution">
    <text evidence="10">The sequence shown here is derived from an EMBL/GenBank/DDBJ whole genome shotgun (WGS) entry which is preliminary data.</text>
</comment>
<keyword evidence="8" id="KW-0472">Membrane</keyword>
<evidence type="ECO:0000259" key="9">
    <source>
        <dbReference type="PROSITE" id="PS50109"/>
    </source>
</evidence>
<feature type="coiled-coil region" evidence="7">
    <location>
        <begin position="353"/>
        <end position="391"/>
    </location>
</feature>
<organism evidence="10 11">
    <name type="scientific">Marinobacter oulmenensis</name>
    <dbReference type="NCBI Taxonomy" id="643747"/>
    <lineage>
        <taxon>Bacteria</taxon>
        <taxon>Pseudomonadati</taxon>
        <taxon>Pseudomonadota</taxon>
        <taxon>Gammaproteobacteria</taxon>
        <taxon>Pseudomonadales</taxon>
        <taxon>Marinobacteraceae</taxon>
        <taxon>Marinobacter</taxon>
    </lineage>
</organism>
<feature type="transmembrane region" description="Helical" evidence="8">
    <location>
        <begin position="324"/>
        <end position="347"/>
    </location>
</feature>
<dbReference type="Gene3D" id="1.10.287.130">
    <property type="match status" value="1"/>
</dbReference>
<dbReference type="Pfam" id="PF02518">
    <property type="entry name" value="HATPase_c"/>
    <property type="match status" value="1"/>
</dbReference>
<keyword evidence="11" id="KW-1185">Reference proteome</keyword>
<evidence type="ECO:0000256" key="5">
    <source>
        <dbReference type="ARBA" id="ARBA00022692"/>
    </source>
</evidence>
<keyword evidence="7" id="KW-0175">Coiled coil</keyword>
<evidence type="ECO:0000256" key="3">
    <source>
        <dbReference type="ARBA" id="ARBA00012438"/>
    </source>
</evidence>
<keyword evidence="10" id="KW-0808">Transferase</keyword>
<dbReference type="PROSITE" id="PS50109">
    <property type="entry name" value="HIS_KIN"/>
    <property type="match status" value="1"/>
</dbReference>
<dbReference type="EMBL" id="JACHFE010000003">
    <property type="protein sequence ID" value="MBB5320784.1"/>
    <property type="molecule type" value="Genomic_DNA"/>
</dbReference>
<dbReference type="SMART" id="SM00387">
    <property type="entry name" value="HATPase_c"/>
    <property type="match status" value="1"/>
</dbReference>
<dbReference type="SUPFAM" id="SSF55874">
    <property type="entry name" value="ATPase domain of HSP90 chaperone/DNA topoisomerase II/histidine kinase"/>
    <property type="match status" value="1"/>
</dbReference>
<evidence type="ECO:0000256" key="1">
    <source>
        <dbReference type="ARBA" id="ARBA00000085"/>
    </source>
</evidence>
<dbReference type="InterPro" id="IPR003594">
    <property type="entry name" value="HATPase_dom"/>
</dbReference>
<dbReference type="PANTHER" id="PTHR43065">
    <property type="entry name" value="SENSOR HISTIDINE KINASE"/>
    <property type="match status" value="1"/>
</dbReference>
<dbReference type="InterPro" id="IPR036890">
    <property type="entry name" value="HATPase_C_sf"/>
</dbReference>
<reference evidence="10 11" key="1">
    <citation type="submission" date="2020-08" db="EMBL/GenBank/DDBJ databases">
        <title>Genomic Encyclopedia of Type Strains, Phase IV (KMG-IV): sequencing the most valuable type-strain genomes for metagenomic binning, comparative biology and taxonomic classification.</title>
        <authorList>
            <person name="Goeker M."/>
        </authorList>
    </citation>
    <scope>NUCLEOTIDE SEQUENCE [LARGE SCALE GENOMIC DNA]</scope>
    <source>
        <strain evidence="10 11">DSM 22359</strain>
    </source>
</reference>
<keyword evidence="5 8" id="KW-0812">Transmembrane</keyword>
<dbReference type="EC" id="2.7.13.3" evidence="3"/>
<dbReference type="InterPro" id="IPR004358">
    <property type="entry name" value="Sig_transdc_His_kin-like_C"/>
</dbReference>
<dbReference type="Pfam" id="PF21623">
    <property type="entry name" value="HK_sensor_dom_bact"/>
    <property type="match status" value="1"/>
</dbReference>
<dbReference type="PRINTS" id="PR00344">
    <property type="entry name" value="BCTRLSENSOR"/>
</dbReference>
<feature type="transmembrane region" description="Helical" evidence="8">
    <location>
        <begin position="20"/>
        <end position="40"/>
    </location>
</feature>
<gene>
    <name evidence="10" type="ORF">HNR38_001270</name>
</gene>
<proteinExistence type="predicted"/>
<dbReference type="GO" id="GO:0004673">
    <property type="term" value="F:protein histidine kinase activity"/>
    <property type="evidence" value="ECO:0007669"/>
    <property type="project" value="UniProtKB-EC"/>
</dbReference>
<dbReference type="SUPFAM" id="SSF103190">
    <property type="entry name" value="Sensory domain-like"/>
    <property type="match status" value="2"/>
</dbReference>
<sequence>MNMLKRARQITDAPIRMGRAGITALVLAALVIAWITWLVYEDRYQARMTPVNEQQEAVVTDLIQQLGQTISHLSELTFLLRHEEGVVRALPTEGPIRISHLHDRFALFSKSSSLISQVRWLDNQGMERARINIRDQQPVAVPAKELQNKGDRYYIRQARDLGPDEVFYSRIDLNMENGRIQQPRTPTLRTVIRTGDQGKMRAGFLVVNFDLSRLFADVRNMASTSVNVSLVNRQGYWLLHPDPSLEWGFMTGHTGLNVAGQLPELWQQMTTQPAGYGLQLNGALWSYARFLPRYAQTTAAQGLGEIFVVLQTPAQTLAGVKRQVLAPVVIVAVVIYLLLAVGLYLYLRGDQTRKALLAELRREEQELRTTNRELKASLERQQALQDELVETRKLSSLGLMVAGVAHELNTPTGGTQVALTTMDAQLEKLSGKVEAGTLTVDDMQEFLQREREGLDLAKRNTRRTAELIRSFKRLAIDRQQSEPSWFNLKHCMNDLDQALIPQFKNASQTLSFSVPDVEMFGLPGILSQVMQNLIENALSHAFEEGQSGSISVIAREQGNRILISVQDDGAGLAPGAEDKLFDPFFTTGRKQGNTGLGLHLVHQWVVQALKGSIRFHSIQGEGTRFDIVIPRTLNDGRNGADTPSEKL</sequence>